<dbReference type="PhylomeDB" id="A0A0G4G7V2"/>
<dbReference type="AlphaFoldDB" id="A0A0G4G7V2"/>
<keyword evidence="3" id="KW-1185">Reference proteome</keyword>
<accession>A0A0G4G7V2</accession>
<dbReference type="VEuPathDB" id="CryptoDB:Vbra_285"/>
<feature type="region of interest" description="Disordered" evidence="1">
    <location>
        <begin position="26"/>
        <end position="109"/>
    </location>
</feature>
<gene>
    <name evidence="2" type="ORF">Vbra_285</name>
</gene>
<evidence type="ECO:0000256" key="1">
    <source>
        <dbReference type="SAM" id="MobiDB-lite"/>
    </source>
</evidence>
<dbReference type="Proteomes" id="UP000041254">
    <property type="component" value="Unassembled WGS sequence"/>
</dbReference>
<reference evidence="2 3" key="1">
    <citation type="submission" date="2014-11" db="EMBL/GenBank/DDBJ databases">
        <authorList>
            <person name="Zhu J."/>
            <person name="Qi W."/>
            <person name="Song R."/>
        </authorList>
    </citation>
    <scope>NUCLEOTIDE SEQUENCE [LARGE SCALE GENOMIC DNA]</scope>
</reference>
<dbReference type="InParanoid" id="A0A0G4G7V2"/>
<sequence>MLPRASCGVCGGAVGRWGGGWRRHCNPTTDLIRGDEGKEEKSQKEKRRSRDHIQVEPRRPRAKMRTSMSAREADGDTGETAQASNRCSLPDSGPTATHHYTSDARAPLPPSVVEMARASIRRSEEHLLRFDEARERLAQSPLGRVLRFLSIWEPHYNGSLARSRCCEDRPCGPRRGALQTSTDEPCRH</sequence>
<feature type="compositionally biased region" description="Basic and acidic residues" evidence="1">
    <location>
        <begin position="32"/>
        <end position="43"/>
    </location>
</feature>
<dbReference type="EMBL" id="CDMY01000591">
    <property type="protein sequence ID" value="CEM24792.1"/>
    <property type="molecule type" value="Genomic_DNA"/>
</dbReference>
<evidence type="ECO:0000313" key="2">
    <source>
        <dbReference type="EMBL" id="CEM24792.1"/>
    </source>
</evidence>
<evidence type="ECO:0000313" key="3">
    <source>
        <dbReference type="Proteomes" id="UP000041254"/>
    </source>
</evidence>
<organism evidence="2 3">
    <name type="scientific">Vitrella brassicaformis (strain CCMP3155)</name>
    <dbReference type="NCBI Taxonomy" id="1169540"/>
    <lineage>
        <taxon>Eukaryota</taxon>
        <taxon>Sar</taxon>
        <taxon>Alveolata</taxon>
        <taxon>Colpodellida</taxon>
        <taxon>Vitrellaceae</taxon>
        <taxon>Vitrella</taxon>
    </lineage>
</organism>
<proteinExistence type="predicted"/>
<name>A0A0G4G7V2_VITBC</name>
<protein>
    <submittedName>
        <fullName evidence="2">Uncharacterized protein</fullName>
    </submittedName>
</protein>